<dbReference type="InterPro" id="IPR001965">
    <property type="entry name" value="Znf_PHD"/>
</dbReference>
<feature type="compositionally biased region" description="Acidic residues" evidence="6">
    <location>
        <begin position="208"/>
        <end position="218"/>
    </location>
</feature>
<dbReference type="PANTHER" id="PTHR14296:SF16">
    <property type="entry name" value="REMODELING AND SPACING FACTOR 1"/>
    <property type="match status" value="1"/>
</dbReference>
<dbReference type="GO" id="GO:0031213">
    <property type="term" value="C:RSF complex"/>
    <property type="evidence" value="ECO:0007669"/>
    <property type="project" value="InterPro"/>
</dbReference>
<keyword evidence="7" id="KW-0472">Membrane</keyword>
<dbReference type="Proteomes" id="UP000324832">
    <property type="component" value="Unassembled WGS sequence"/>
</dbReference>
<evidence type="ECO:0000259" key="8">
    <source>
        <dbReference type="PROSITE" id="PS50827"/>
    </source>
</evidence>
<evidence type="ECO:0000256" key="4">
    <source>
        <dbReference type="ARBA" id="ARBA00022833"/>
    </source>
</evidence>
<evidence type="ECO:0000256" key="7">
    <source>
        <dbReference type="SAM" id="Phobius"/>
    </source>
</evidence>
<dbReference type="Pfam" id="PF00628">
    <property type="entry name" value="PHD"/>
    <property type="match status" value="1"/>
</dbReference>
<evidence type="ECO:0000313" key="9">
    <source>
        <dbReference type="EMBL" id="VVD05531.1"/>
    </source>
</evidence>
<feature type="compositionally biased region" description="Acidic residues" evidence="6">
    <location>
        <begin position="717"/>
        <end position="733"/>
    </location>
</feature>
<evidence type="ECO:0000256" key="6">
    <source>
        <dbReference type="SAM" id="MobiDB-lite"/>
    </source>
</evidence>
<feature type="compositionally biased region" description="Low complexity" evidence="6">
    <location>
        <begin position="1292"/>
        <end position="1303"/>
    </location>
</feature>
<gene>
    <name evidence="9" type="ORF">LSINAPIS_LOCUS15046</name>
</gene>
<dbReference type="SUPFAM" id="SSF57903">
    <property type="entry name" value="FYVE/PHD zinc finger"/>
    <property type="match status" value="1"/>
</dbReference>
<feature type="compositionally biased region" description="Basic residues" evidence="6">
    <location>
        <begin position="958"/>
        <end position="969"/>
    </location>
</feature>
<feature type="region of interest" description="Disordered" evidence="6">
    <location>
        <begin position="844"/>
        <end position="879"/>
    </location>
</feature>
<feature type="compositionally biased region" description="Basic and acidic residues" evidence="6">
    <location>
        <begin position="844"/>
        <end position="867"/>
    </location>
</feature>
<feature type="compositionally biased region" description="Basic and acidic residues" evidence="6">
    <location>
        <begin position="240"/>
        <end position="249"/>
    </location>
</feature>
<feature type="region of interest" description="Disordered" evidence="6">
    <location>
        <begin position="1252"/>
        <end position="1439"/>
    </location>
</feature>
<keyword evidence="7" id="KW-1133">Transmembrane helix</keyword>
<feature type="compositionally biased region" description="Basic and acidic residues" evidence="6">
    <location>
        <begin position="946"/>
        <end position="957"/>
    </location>
</feature>
<feature type="compositionally biased region" description="Basic and acidic residues" evidence="6">
    <location>
        <begin position="1365"/>
        <end position="1375"/>
    </location>
</feature>
<feature type="compositionally biased region" description="Basic residues" evidence="6">
    <location>
        <begin position="992"/>
        <end position="1009"/>
    </location>
</feature>
<dbReference type="GO" id="GO:0042393">
    <property type="term" value="F:histone binding"/>
    <property type="evidence" value="ECO:0007669"/>
    <property type="project" value="TreeGrafter"/>
</dbReference>
<feature type="compositionally biased region" description="Basic and acidic residues" evidence="6">
    <location>
        <begin position="734"/>
        <end position="743"/>
    </location>
</feature>
<evidence type="ECO:0000256" key="1">
    <source>
        <dbReference type="ARBA" id="ARBA00004123"/>
    </source>
</evidence>
<feature type="transmembrane region" description="Helical" evidence="7">
    <location>
        <begin position="1206"/>
        <end position="1225"/>
    </location>
</feature>
<keyword evidence="2" id="KW-0479">Metal-binding</keyword>
<feature type="compositionally biased region" description="Pro residues" evidence="6">
    <location>
        <begin position="1351"/>
        <end position="1364"/>
    </location>
</feature>
<organism evidence="9 10">
    <name type="scientific">Leptidea sinapis</name>
    <dbReference type="NCBI Taxonomy" id="189913"/>
    <lineage>
        <taxon>Eukaryota</taxon>
        <taxon>Metazoa</taxon>
        <taxon>Ecdysozoa</taxon>
        <taxon>Arthropoda</taxon>
        <taxon>Hexapoda</taxon>
        <taxon>Insecta</taxon>
        <taxon>Pterygota</taxon>
        <taxon>Neoptera</taxon>
        <taxon>Endopterygota</taxon>
        <taxon>Lepidoptera</taxon>
        <taxon>Glossata</taxon>
        <taxon>Ditrysia</taxon>
        <taxon>Papilionoidea</taxon>
        <taxon>Pieridae</taxon>
        <taxon>Dismorphiinae</taxon>
        <taxon>Leptidea</taxon>
    </lineage>
</organism>
<feature type="compositionally biased region" description="Acidic residues" evidence="6">
    <location>
        <begin position="376"/>
        <end position="387"/>
    </location>
</feature>
<feature type="domain" description="DDT" evidence="8">
    <location>
        <begin position="12"/>
        <end position="73"/>
    </location>
</feature>
<dbReference type="CDD" id="cd15543">
    <property type="entry name" value="PHD_RSF1"/>
    <property type="match status" value="1"/>
</dbReference>
<comment type="subcellular location">
    <subcellularLocation>
        <location evidence="1">Nucleus</location>
    </subcellularLocation>
</comment>
<dbReference type="GO" id="GO:0045892">
    <property type="term" value="P:negative regulation of DNA-templated transcription"/>
    <property type="evidence" value="ECO:0007669"/>
    <property type="project" value="TreeGrafter"/>
</dbReference>
<dbReference type="EMBL" id="FZQP02006981">
    <property type="protein sequence ID" value="VVD05531.1"/>
    <property type="molecule type" value="Genomic_DNA"/>
</dbReference>
<dbReference type="Gene3D" id="2.30.30.1150">
    <property type="match status" value="1"/>
</dbReference>
<feature type="region of interest" description="Disordered" evidence="6">
    <location>
        <begin position="181"/>
        <end position="328"/>
    </location>
</feature>
<dbReference type="InterPro" id="IPR018501">
    <property type="entry name" value="DDT_dom"/>
</dbReference>
<feature type="region of interest" description="Disordered" evidence="6">
    <location>
        <begin position="356"/>
        <end position="755"/>
    </location>
</feature>
<feature type="compositionally biased region" description="Basic and acidic residues" evidence="6">
    <location>
        <begin position="1063"/>
        <end position="1105"/>
    </location>
</feature>
<feature type="compositionally biased region" description="Basic residues" evidence="6">
    <location>
        <begin position="467"/>
        <end position="487"/>
    </location>
</feature>
<feature type="compositionally biased region" description="Basic and acidic residues" evidence="6">
    <location>
        <begin position="417"/>
        <end position="451"/>
    </location>
</feature>
<dbReference type="InterPro" id="IPR019787">
    <property type="entry name" value="Znf_PHD-finger"/>
</dbReference>
<feature type="compositionally biased region" description="Basic and acidic residues" evidence="6">
    <location>
        <begin position="686"/>
        <end position="700"/>
    </location>
</feature>
<keyword evidence="3" id="KW-0863">Zinc-finger</keyword>
<feature type="compositionally biased region" description="Basic and acidic residues" evidence="6">
    <location>
        <begin position="499"/>
        <end position="515"/>
    </location>
</feature>
<feature type="compositionally biased region" description="Basic and acidic residues" evidence="6">
    <location>
        <begin position="219"/>
        <end position="233"/>
    </location>
</feature>
<feature type="region of interest" description="Disordered" evidence="6">
    <location>
        <begin position="946"/>
        <end position="1105"/>
    </location>
</feature>
<feature type="compositionally biased region" description="Polar residues" evidence="6">
    <location>
        <begin position="388"/>
        <end position="397"/>
    </location>
</feature>
<dbReference type="PANTHER" id="PTHR14296">
    <property type="entry name" value="REMODELING AND SPACING FACTOR 1"/>
    <property type="match status" value="1"/>
</dbReference>
<feature type="compositionally biased region" description="Basic and acidic residues" evidence="6">
    <location>
        <begin position="650"/>
        <end position="675"/>
    </location>
</feature>
<dbReference type="GO" id="GO:0008270">
    <property type="term" value="F:zinc ion binding"/>
    <property type="evidence" value="ECO:0007669"/>
    <property type="project" value="UniProtKB-KW"/>
</dbReference>
<feature type="compositionally biased region" description="Basic and acidic residues" evidence="6">
    <location>
        <begin position="1424"/>
        <end position="1439"/>
    </location>
</feature>
<keyword evidence="7" id="KW-0812">Transmembrane</keyword>
<proteinExistence type="predicted"/>
<dbReference type="InterPro" id="IPR011011">
    <property type="entry name" value="Znf_FYVE_PHD"/>
</dbReference>
<dbReference type="SMART" id="SM00249">
    <property type="entry name" value="PHD"/>
    <property type="match status" value="1"/>
</dbReference>
<feature type="compositionally biased region" description="Acidic residues" evidence="6">
    <location>
        <begin position="744"/>
        <end position="754"/>
    </location>
</feature>
<keyword evidence="10" id="KW-1185">Reference proteome</keyword>
<keyword evidence="5" id="KW-0539">Nucleus</keyword>
<sequence length="1439" mass="165159">MSTMASDGETSCTNDPNFAAIYSFLKVFGKLYGLEIPTISILQEWIENSQEVLEPLRELHLRLLRRALKSAQSNRWEKCLIKFCHQQTFHQEAWEIERFSYKKASTQVKLKVLKFTCHPKFKNAVNNLSSKDLRLNPIGRDKNSCLYWLQVDHEANLCLFKEDQDEETWHLAGEATTPVVTSTNNIVNSDDSSGNEVQKIGKPAKTSEDEEEFLSPESETDHESDGSNEKQNRPSEVQVETEKEEKKENVNNVDNKVTDVNTSDSENSIEKQTTEVVKAEDLMVANEKGLDQNKDNRKKKSSCHNSEDSEDGQSVSEAIEEPVMMVTGEGNGADCESYYFGEEICEPVMYIFGEGSGYDNCTGNPEGAEKSHSDDKSEDEDPTDEWNGDSSEVSISNKLKLRRSAKSVSVAKRSLKKQSDTTELLKIESKKQCKRDINKSKDSDTVNNKDEADSDTVENCVKDNVNKSRKKKIKSKVKKKKLLRSFKKKDDNNLNCTTENDKCQNGKTSIIEKRKSSLSSDQDEERTTNKKNISYVESKVEEPLPSKKLRLETSQDLDDVSHSKETVDPLDCKNDVSNDNIENKDLNTDKNYDSISNRKKIRAKKGKFKSRKKKVEAKLMTKCSSESEEETLLTLASKKTLKKLKKKTKSDKSKSDKNKSDKNKSEKLVDEDGSRVRQSRRIAQMKIKEEADRRHLEESRAKKHNKWRSCDSTGPEQDSESEEPLFEHDEPEIDYNKSDHEFSPESDLESGECEEPVKKARTMIEGTRCGSAEQPEWILVCERCEAGYHASCLTPVLLMVPPAAWYCPPCDHESLISALESELVKYDELVIKLEEERVRKAQEQIEQTEKAKETEEENTEKREEKQSNGDSSEWSSSSSDGAVYRLRARRQLPVSYRDTEYDRLMSSAIKEEYVEPTTSAGNQGRGKDISTIIEAAEEEKMKAEREAIEQGKVVEVRKTKRVARRKPRKLNSLEIPSEDDETDEDFRDIGSKKKSRSSHRRGKSRKSRKSGLSQYDAAGNVVRARVTYGGLSDEPNDWSPKHRTRHRTINYTEMPNTESEDVERDRKRQEREAKQAEKEARRLERLQKKEEKEKMKEQKAKEREEKRLAKLAQQENKRVKKEFSYVQPQHQEIMGQGRPVERFQPQQPRLQNILFIVKYIDFVVNFFLLYILLSTSAYVLLFFGSYTLRFNIPFSCNNLKKEQRRYYIICISLCTLSVAGSPQPFKPVSEEPSVITRMPHMLNQQYRIKAEVKTEPEYNSPPASPTRRPSSPEQPRNRIKRTENKDGRRHPLGPYAPQYGPYGPYAPPASQGQEIPINHPLQRMPMPYHAPNEFKRHSPSRENYERDRPIPPEGRPPNRLPEPIGPERLKPDMNRPPETSILHDMIRAPLRPILSDMLRHDRPKHARNAAGSRSGETRNAPGARARETRNAPSARARET</sequence>
<feature type="transmembrane region" description="Helical" evidence="7">
    <location>
        <begin position="1162"/>
        <end position="1186"/>
    </location>
</feature>
<name>A0A5E4R8B3_9NEOP</name>
<feature type="compositionally biased region" description="Basic and acidic residues" evidence="6">
    <location>
        <begin position="1332"/>
        <end position="1350"/>
    </location>
</feature>
<evidence type="ECO:0000256" key="3">
    <source>
        <dbReference type="ARBA" id="ARBA00022771"/>
    </source>
</evidence>
<feature type="compositionally biased region" description="Acidic residues" evidence="6">
    <location>
        <begin position="976"/>
        <end position="986"/>
    </location>
</feature>
<evidence type="ECO:0000256" key="5">
    <source>
        <dbReference type="ARBA" id="ARBA00023242"/>
    </source>
</evidence>
<evidence type="ECO:0000313" key="10">
    <source>
        <dbReference type="Proteomes" id="UP000324832"/>
    </source>
</evidence>
<feature type="compositionally biased region" description="Basic residues" evidence="6">
    <location>
        <begin position="597"/>
        <end position="615"/>
    </location>
</feature>
<protein>
    <recommendedName>
        <fullName evidence="8">DDT domain-containing protein</fullName>
    </recommendedName>
</protein>
<dbReference type="PROSITE" id="PS50827">
    <property type="entry name" value="DDT"/>
    <property type="match status" value="1"/>
</dbReference>
<feature type="compositionally biased region" description="Low complexity" evidence="6">
    <location>
        <begin position="868"/>
        <end position="879"/>
    </location>
</feature>
<reference evidence="9 10" key="1">
    <citation type="submission" date="2017-07" db="EMBL/GenBank/DDBJ databases">
        <authorList>
            <person name="Talla V."/>
            <person name="Backstrom N."/>
        </authorList>
    </citation>
    <scope>NUCLEOTIDE SEQUENCE [LARGE SCALE GENOMIC DNA]</scope>
</reference>
<evidence type="ECO:0000256" key="2">
    <source>
        <dbReference type="ARBA" id="ARBA00022723"/>
    </source>
</evidence>
<feature type="compositionally biased region" description="Polar residues" evidence="6">
    <location>
        <begin position="181"/>
        <end position="196"/>
    </location>
</feature>
<feature type="compositionally biased region" description="Basic and acidic residues" evidence="6">
    <location>
        <begin position="268"/>
        <end position="281"/>
    </location>
</feature>
<feature type="compositionally biased region" description="Basic and acidic residues" evidence="6">
    <location>
        <begin position="538"/>
        <end position="592"/>
    </location>
</feature>
<feature type="compositionally biased region" description="Basic residues" evidence="6">
    <location>
        <begin position="639"/>
        <end position="649"/>
    </location>
</feature>
<dbReference type="InterPro" id="IPR028938">
    <property type="entry name" value="Rsf1-like"/>
</dbReference>
<keyword evidence="4" id="KW-0862">Zinc</keyword>
<feature type="compositionally biased region" description="Low complexity" evidence="6">
    <location>
        <begin position="250"/>
        <end position="262"/>
    </location>
</feature>
<accession>A0A5E4R8B3</accession>